<dbReference type="AlphaFoldDB" id="D1PVD1"/>
<gene>
    <name evidence="1" type="ORF">HMPREF0645_0916</name>
</gene>
<comment type="caution">
    <text evidence="1">The sequence shown here is derived from an EMBL/GenBank/DDBJ whole genome shotgun (WGS) entry which is preliminary data.</text>
</comment>
<dbReference type="HOGENOM" id="CLU_3046523_0_0_10"/>
<dbReference type="EMBL" id="ACKS01000036">
    <property type="protein sequence ID" value="EFA44648.1"/>
    <property type="molecule type" value="Genomic_DNA"/>
</dbReference>
<protein>
    <submittedName>
        <fullName evidence="1">Uncharacterized protein</fullName>
    </submittedName>
</protein>
<dbReference type="Proteomes" id="UP000003160">
    <property type="component" value="Unassembled WGS sequence"/>
</dbReference>
<sequence length="54" mass="6164">MGGNASNRELSNQSVYFATIASKNLQNHLPYKIFQDFLELAKNFVLSDYSDFCL</sequence>
<reference evidence="1 2" key="1">
    <citation type="submission" date="2009-10" db="EMBL/GenBank/DDBJ databases">
        <authorList>
            <person name="Qin X."/>
            <person name="Bachman B."/>
            <person name="Battles P."/>
            <person name="Bell A."/>
            <person name="Bess C."/>
            <person name="Bickham C."/>
            <person name="Chaboub L."/>
            <person name="Chen D."/>
            <person name="Coyle M."/>
            <person name="Deiros D.R."/>
            <person name="Dinh H."/>
            <person name="Forbes L."/>
            <person name="Fowler G."/>
            <person name="Francisco L."/>
            <person name="Fu Q."/>
            <person name="Gubbala S."/>
            <person name="Hale W."/>
            <person name="Han Y."/>
            <person name="Hemphill L."/>
            <person name="Highlander S.K."/>
            <person name="Hirani K."/>
            <person name="Hogues M."/>
            <person name="Jackson L."/>
            <person name="Jakkamsetti A."/>
            <person name="Javaid M."/>
            <person name="Jiang H."/>
            <person name="Korchina V."/>
            <person name="Kovar C."/>
            <person name="Lara F."/>
            <person name="Lee S."/>
            <person name="Mata R."/>
            <person name="Mathew T."/>
            <person name="Moen C."/>
            <person name="Morales K."/>
            <person name="Munidasa M."/>
            <person name="Nazareth L."/>
            <person name="Ngo R."/>
            <person name="Nguyen L."/>
            <person name="Okwuonu G."/>
            <person name="Ongeri F."/>
            <person name="Patil S."/>
            <person name="Petrosino J."/>
            <person name="Pham C."/>
            <person name="Pham P."/>
            <person name="Pu L.-L."/>
            <person name="Puazo M."/>
            <person name="Raj R."/>
            <person name="Reid J."/>
            <person name="Rouhana J."/>
            <person name="Saada N."/>
            <person name="Shang Y."/>
            <person name="Simmons D."/>
            <person name="Thornton R."/>
            <person name="Warren J."/>
            <person name="Weissenberger G."/>
            <person name="Zhang J."/>
            <person name="Zhang L."/>
            <person name="Zhou C."/>
            <person name="Zhu D."/>
            <person name="Muzny D."/>
            <person name="Worley K."/>
            <person name="Gibbs R."/>
        </authorList>
    </citation>
    <scope>NUCLEOTIDE SEQUENCE [LARGE SCALE GENOMIC DNA]</scope>
    <source>
        <strain evidence="1 2">DSM 17361</strain>
    </source>
</reference>
<evidence type="ECO:0000313" key="2">
    <source>
        <dbReference type="Proteomes" id="UP000003160"/>
    </source>
</evidence>
<name>D1PVD1_9BACT</name>
<organism evidence="1 2">
    <name type="scientific">Hallella bergensis DSM 17361</name>
    <dbReference type="NCBI Taxonomy" id="585502"/>
    <lineage>
        <taxon>Bacteria</taxon>
        <taxon>Pseudomonadati</taxon>
        <taxon>Bacteroidota</taxon>
        <taxon>Bacteroidia</taxon>
        <taxon>Bacteroidales</taxon>
        <taxon>Prevotellaceae</taxon>
        <taxon>Hallella</taxon>
    </lineage>
</organism>
<accession>D1PVD1</accession>
<keyword evidence="2" id="KW-1185">Reference proteome</keyword>
<evidence type="ECO:0000313" key="1">
    <source>
        <dbReference type="EMBL" id="EFA44648.1"/>
    </source>
</evidence>
<proteinExistence type="predicted"/>